<feature type="region of interest" description="Disordered" evidence="1">
    <location>
        <begin position="71"/>
        <end position="97"/>
    </location>
</feature>
<gene>
    <name evidence="3" type="ORF">TOLI1172_LOCUS1970</name>
</gene>
<dbReference type="InterPro" id="IPR001810">
    <property type="entry name" value="F-box_dom"/>
</dbReference>
<name>A0A7S0ZCK1_9RHOD</name>
<feature type="domain" description="F-box" evidence="2">
    <location>
        <begin position="169"/>
        <end position="215"/>
    </location>
</feature>
<feature type="compositionally biased region" description="Low complexity" evidence="1">
    <location>
        <begin position="75"/>
        <end position="90"/>
    </location>
</feature>
<dbReference type="Gene3D" id="1.20.1280.50">
    <property type="match status" value="1"/>
</dbReference>
<dbReference type="InterPro" id="IPR012921">
    <property type="entry name" value="SPOC_C"/>
</dbReference>
<sequence length="381" mass="43159">MGSRESHHSMSEVRALGNLTEGEFVLMASENRETTSPRNNDDGLAVDLRELANTEYSSLDEICPAERNEMLDGVSSDTRSISSVSMSSDSLENTQAEHSHDSVDRFIVQLRDIMDYATSRHALRKAGASYLRDSLRTLLVTSVADAERIHSSENAHTSGLTRKYQRTSNAMFALLPLSITQRAFRFLEGADLARARGVCRQWKEFASCESLWKRLCLEKWAAMDTDEALWDLVNSSVSTTDPEKWRKVYPAVAKRPKWRCRLQKTGRFICHVVAHQIGGAPLGERGLPYTLVVERRFNVAHLQTFVLPNASVLYFEPETPEDRPGYEEFIEYLLRRTRAGLALEDQRRFIFVPPCSYSRHLSYDGAALLCVVQISYPPFAP</sequence>
<dbReference type="InterPro" id="IPR036047">
    <property type="entry name" value="F-box-like_dom_sf"/>
</dbReference>
<dbReference type="AlphaFoldDB" id="A0A7S0ZCK1"/>
<evidence type="ECO:0000259" key="2">
    <source>
        <dbReference type="PROSITE" id="PS50181"/>
    </source>
</evidence>
<evidence type="ECO:0000313" key="3">
    <source>
        <dbReference type="EMBL" id="CAD8817581.1"/>
    </source>
</evidence>
<dbReference type="PROSITE" id="PS50181">
    <property type="entry name" value="FBOX"/>
    <property type="match status" value="1"/>
</dbReference>
<dbReference type="EMBL" id="HBFP01002740">
    <property type="protein sequence ID" value="CAD8817581.1"/>
    <property type="molecule type" value="Transcribed_RNA"/>
</dbReference>
<reference evidence="3" key="1">
    <citation type="submission" date="2021-01" db="EMBL/GenBank/DDBJ databases">
        <authorList>
            <person name="Corre E."/>
            <person name="Pelletier E."/>
            <person name="Niang G."/>
            <person name="Scheremetjew M."/>
            <person name="Finn R."/>
            <person name="Kale V."/>
            <person name="Holt S."/>
            <person name="Cochrane G."/>
            <person name="Meng A."/>
            <person name="Brown T."/>
            <person name="Cohen L."/>
        </authorList>
    </citation>
    <scope>NUCLEOTIDE SEQUENCE</scope>
    <source>
        <strain evidence="3">CCMP3278</strain>
    </source>
</reference>
<dbReference type="Pfam" id="PF12937">
    <property type="entry name" value="F-box-like"/>
    <property type="match status" value="1"/>
</dbReference>
<protein>
    <recommendedName>
        <fullName evidence="2">F-box domain-containing protein</fullName>
    </recommendedName>
</protein>
<proteinExistence type="predicted"/>
<accession>A0A7S0ZCK1</accession>
<organism evidence="3">
    <name type="scientific">Timspurckia oligopyrenoides</name>
    <dbReference type="NCBI Taxonomy" id="708627"/>
    <lineage>
        <taxon>Eukaryota</taxon>
        <taxon>Rhodophyta</taxon>
        <taxon>Bangiophyceae</taxon>
        <taxon>Porphyridiales</taxon>
        <taxon>Porphyridiaceae</taxon>
        <taxon>Timspurckia</taxon>
    </lineage>
</organism>
<evidence type="ECO:0000256" key="1">
    <source>
        <dbReference type="SAM" id="MobiDB-lite"/>
    </source>
</evidence>
<dbReference type="Pfam" id="PF07744">
    <property type="entry name" value="SPOC"/>
    <property type="match status" value="1"/>
</dbReference>
<dbReference type="SUPFAM" id="SSF81383">
    <property type="entry name" value="F-box domain"/>
    <property type="match status" value="1"/>
</dbReference>